<reference evidence="13" key="2">
    <citation type="submission" date="2020-11" db="EMBL/GenBank/DDBJ databases">
        <authorList>
            <person name="McCartney M.A."/>
            <person name="Auch B."/>
            <person name="Kono T."/>
            <person name="Mallez S."/>
            <person name="Becker A."/>
            <person name="Gohl D.M."/>
            <person name="Silverstein K.A.T."/>
            <person name="Koren S."/>
            <person name="Bechman K.B."/>
            <person name="Herman A."/>
            <person name="Abrahante J.E."/>
            <person name="Garbe J."/>
        </authorList>
    </citation>
    <scope>NUCLEOTIDE SEQUENCE</scope>
    <source>
        <strain evidence="13">Duluth1</strain>
        <tissue evidence="13">Whole animal</tissue>
    </source>
</reference>
<dbReference type="Proteomes" id="UP000828390">
    <property type="component" value="Unassembled WGS sequence"/>
</dbReference>
<keyword evidence="6" id="KW-0067">ATP-binding</keyword>
<dbReference type="PANTHER" id="PTHR22878:SF70">
    <property type="entry name" value="DYNEIN HEAVY CHAIN 2, AXONEMAL"/>
    <property type="match status" value="1"/>
</dbReference>
<organism evidence="13 14">
    <name type="scientific">Dreissena polymorpha</name>
    <name type="common">Zebra mussel</name>
    <name type="synonym">Mytilus polymorpha</name>
    <dbReference type="NCBI Taxonomy" id="45954"/>
    <lineage>
        <taxon>Eukaryota</taxon>
        <taxon>Metazoa</taxon>
        <taxon>Spiralia</taxon>
        <taxon>Lophotrochozoa</taxon>
        <taxon>Mollusca</taxon>
        <taxon>Bivalvia</taxon>
        <taxon>Autobranchia</taxon>
        <taxon>Heteroconchia</taxon>
        <taxon>Euheterodonta</taxon>
        <taxon>Imparidentia</taxon>
        <taxon>Neoheterodontei</taxon>
        <taxon>Myida</taxon>
        <taxon>Dreissenoidea</taxon>
        <taxon>Dreissenidae</taxon>
        <taxon>Dreissena</taxon>
    </lineage>
</organism>
<evidence type="ECO:0000256" key="9">
    <source>
        <dbReference type="ARBA" id="ARBA00023069"/>
    </source>
</evidence>
<dbReference type="FunFam" id="1.10.8.1220:FF:000001">
    <property type="entry name" value="Dynein axonemal heavy chain 5"/>
    <property type="match status" value="1"/>
</dbReference>
<keyword evidence="14" id="KW-1185">Reference proteome</keyword>
<keyword evidence="5" id="KW-0547">Nucleotide-binding</keyword>
<keyword evidence="8" id="KW-0175">Coiled coil</keyword>
<dbReference type="GO" id="GO:0007018">
    <property type="term" value="P:microtubule-based movement"/>
    <property type="evidence" value="ECO:0007669"/>
    <property type="project" value="InterPro"/>
</dbReference>
<dbReference type="Gene3D" id="1.10.8.1220">
    <property type="match status" value="1"/>
</dbReference>
<keyword evidence="11" id="KW-0206">Cytoskeleton</keyword>
<reference evidence="13" key="1">
    <citation type="journal article" date="2019" name="bioRxiv">
        <title>The Genome of the Zebra Mussel, Dreissena polymorpha: A Resource for Invasive Species Research.</title>
        <authorList>
            <person name="McCartney M.A."/>
            <person name="Auch B."/>
            <person name="Kono T."/>
            <person name="Mallez S."/>
            <person name="Zhang Y."/>
            <person name="Obille A."/>
            <person name="Becker A."/>
            <person name="Abrahante J.E."/>
            <person name="Garbe J."/>
            <person name="Badalamenti J.P."/>
            <person name="Herman A."/>
            <person name="Mangelson H."/>
            <person name="Liachko I."/>
            <person name="Sullivan S."/>
            <person name="Sone E.D."/>
            <person name="Koren S."/>
            <person name="Silverstein K.A.T."/>
            <person name="Beckman K.B."/>
            <person name="Gohl D.M."/>
        </authorList>
    </citation>
    <scope>NUCLEOTIDE SEQUENCE</scope>
    <source>
        <strain evidence="13">Duluth1</strain>
        <tissue evidence="13">Whole animal</tissue>
    </source>
</reference>
<accession>A0A9D4DJS0</accession>
<evidence type="ECO:0000313" key="13">
    <source>
        <dbReference type="EMBL" id="KAH3750516.1"/>
    </source>
</evidence>
<evidence type="ECO:0000256" key="10">
    <source>
        <dbReference type="ARBA" id="ARBA00023175"/>
    </source>
</evidence>
<dbReference type="GO" id="GO:0005874">
    <property type="term" value="C:microtubule"/>
    <property type="evidence" value="ECO:0007669"/>
    <property type="project" value="UniProtKB-KW"/>
</dbReference>
<comment type="caution">
    <text evidence="13">The sequence shown here is derived from an EMBL/GenBank/DDBJ whole genome shotgun (WGS) entry which is preliminary data.</text>
</comment>
<evidence type="ECO:0000256" key="12">
    <source>
        <dbReference type="ARBA" id="ARBA00023273"/>
    </source>
</evidence>
<name>A0A9D4DJS0_DREPO</name>
<keyword evidence="7" id="KW-0243">Dynein</keyword>
<evidence type="ECO:0000256" key="4">
    <source>
        <dbReference type="ARBA" id="ARBA00022701"/>
    </source>
</evidence>
<dbReference type="GO" id="GO:0045505">
    <property type="term" value="F:dynein intermediate chain binding"/>
    <property type="evidence" value="ECO:0007669"/>
    <property type="project" value="InterPro"/>
</dbReference>
<sequence>MSFQGYRPAAERASILFFVLNDMGRINPMYQFSLDSYIDQFKLSIDKSPRSAKLEERIVNLNDHHTYAIYR</sequence>
<keyword evidence="12" id="KW-0966">Cell projection</keyword>
<dbReference type="GO" id="GO:0030286">
    <property type="term" value="C:dynein complex"/>
    <property type="evidence" value="ECO:0007669"/>
    <property type="project" value="UniProtKB-KW"/>
</dbReference>
<evidence type="ECO:0000256" key="6">
    <source>
        <dbReference type="ARBA" id="ARBA00022840"/>
    </source>
</evidence>
<keyword evidence="10" id="KW-0505">Motor protein</keyword>
<evidence type="ECO:0000256" key="7">
    <source>
        <dbReference type="ARBA" id="ARBA00023017"/>
    </source>
</evidence>
<evidence type="ECO:0000256" key="2">
    <source>
        <dbReference type="ARBA" id="ARBA00008887"/>
    </source>
</evidence>
<comment type="similarity">
    <text evidence="2">Belongs to the dynein heavy chain family.</text>
</comment>
<dbReference type="PANTHER" id="PTHR22878">
    <property type="entry name" value="DYNEIN HEAVY CHAIN 6, AXONEMAL-LIKE-RELATED"/>
    <property type="match status" value="1"/>
</dbReference>
<dbReference type="GO" id="GO:0005524">
    <property type="term" value="F:ATP binding"/>
    <property type="evidence" value="ECO:0007669"/>
    <property type="project" value="UniProtKB-KW"/>
</dbReference>
<keyword evidence="4" id="KW-0493">Microtubule</keyword>
<keyword evidence="9" id="KW-0969">Cilium</keyword>
<dbReference type="AlphaFoldDB" id="A0A9D4DJS0"/>
<protein>
    <submittedName>
        <fullName evidence="13">Uncharacterized protein</fullName>
    </submittedName>
</protein>
<evidence type="ECO:0000256" key="5">
    <source>
        <dbReference type="ARBA" id="ARBA00022741"/>
    </source>
</evidence>
<proteinExistence type="inferred from homology"/>
<dbReference type="GO" id="GO:0005930">
    <property type="term" value="C:axoneme"/>
    <property type="evidence" value="ECO:0007669"/>
    <property type="project" value="UniProtKB-SubCell"/>
</dbReference>
<keyword evidence="3" id="KW-0963">Cytoplasm</keyword>
<gene>
    <name evidence="13" type="ORF">DPMN_185042</name>
</gene>
<evidence type="ECO:0000256" key="3">
    <source>
        <dbReference type="ARBA" id="ARBA00022490"/>
    </source>
</evidence>
<evidence type="ECO:0000256" key="8">
    <source>
        <dbReference type="ARBA" id="ARBA00023054"/>
    </source>
</evidence>
<dbReference type="GO" id="GO:0051959">
    <property type="term" value="F:dynein light intermediate chain binding"/>
    <property type="evidence" value="ECO:0007669"/>
    <property type="project" value="InterPro"/>
</dbReference>
<dbReference type="InterPro" id="IPR026983">
    <property type="entry name" value="DHC"/>
</dbReference>
<evidence type="ECO:0000256" key="11">
    <source>
        <dbReference type="ARBA" id="ARBA00023212"/>
    </source>
</evidence>
<evidence type="ECO:0000256" key="1">
    <source>
        <dbReference type="ARBA" id="ARBA00004430"/>
    </source>
</evidence>
<evidence type="ECO:0000313" key="14">
    <source>
        <dbReference type="Proteomes" id="UP000828390"/>
    </source>
</evidence>
<dbReference type="EMBL" id="JAIWYP010000010">
    <property type="protein sequence ID" value="KAH3750516.1"/>
    <property type="molecule type" value="Genomic_DNA"/>
</dbReference>
<comment type="subcellular location">
    <subcellularLocation>
        <location evidence="1">Cytoplasm</location>
        <location evidence="1">Cytoskeleton</location>
        <location evidence="1">Cilium axoneme</location>
    </subcellularLocation>
</comment>